<keyword evidence="10" id="KW-1133">Transmembrane helix</keyword>
<evidence type="ECO:0000256" key="8">
    <source>
        <dbReference type="ARBA" id="ARBA00022964"/>
    </source>
</evidence>
<dbReference type="PROSITE" id="PS51471">
    <property type="entry name" value="FE2OG_OXY"/>
    <property type="match status" value="1"/>
</dbReference>
<evidence type="ECO:0000259" key="16">
    <source>
        <dbReference type="PROSITE" id="PS51471"/>
    </source>
</evidence>
<dbReference type="GO" id="GO:0031418">
    <property type="term" value="F:L-ascorbic acid binding"/>
    <property type="evidence" value="ECO:0007669"/>
    <property type="project" value="InterPro"/>
</dbReference>
<dbReference type="Gramene" id="OIW07594">
    <property type="protein sequence ID" value="OIW07594"/>
    <property type="gene ID" value="TanjilG_28407"/>
</dbReference>
<keyword evidence="12" id="KW-0408">Iron</keyword>
<evidence type="ECO:0000256" key="14">
    <source>
        <dbReference type="ARBA" id="ARBA00023180"/>
    </source>
</evidence>
<dbReference type="GO" id="GO:0004656">
    <property type="term" value="F:procollagen-proline 4-dioxygenase activity"/>
    <property type="evidence" value="ECO:0007669"/>
    <property type="project" value="UniProtKB-EC"/>
</dbReference>
<feature type="domain" description="Fe2OG dioxygenase" evidence="16">
    <location>
        <begin position="38"/>
        <end position="160"/>
    </location>
</feature>
<dbReference type="InterPro" id="IPR005123">
    <property type="entry name" value="Oxoglu/Fe-dep_dioxygenase_dom"/>
</dbReference>
<keyword evidence="14" id="KW-0325">Glycoprotein</keyword>
<evidence type="ECO:0000256" key="1">
    <source>
        <dbReference type="ARBA" id="ARBA00001961"/>
    </source>
</evidence>
<sequence>MVSKVRTSSGMFLWKAQDEIIAEIEARIATWTFLPIDNGENIQVLRYERGQQYEAHFDYFSDKYNLQYGGHRMATVLIYLSNVEKGGETVFPDSELSLSQPKDNTWSQCAKTGYAVKPKKGDALLFFSLHPNATTDTRSLHRSCPVIEGEKWSATRWIHVDNVLKEVF</sequence>
<evidence type="ECO:0000256" key="10">
    <source>
        <dbReference type="ARBA" id="ARBA00022989"/>
    </source>
</evidence>
<dbReference type="GO" id="GO:0005789">
    <property type="term" value="C:endoplasmic reticulum membrane"/>
    <property type="evidence" value="ECO:0007669"/>
    <property type="project" value="UniProtKB-SubCell"/>
</dbReference>
<name>A0A1J7HMD6_LUPAN</name>
<dbReference type="InterPro" id="IPR006620">
    <property type="entry name" value="Pro_4_hyd_alph"/>
</dbReference>
<evidence type="ECO:0000256" key="7">
    <source>
        <dbReference type="ARBA" id="ARBA00022824"/>
    </source>
</evidence>
<keyword evidence="18" id="KW-1185">Reference proteome</keyword>
<keyword evidence="6" id="KW-0479">Metal-binding</keyword>
<organism evidence="17 18">
    <name type="scientific">Lupinus angustifolius</name>
    <name type="common">Narrow-leaved blue lupine</name>
    <dbReference type="NCBI Taxonomy" id="3871"/>
    <lineage>
        <taxon>Eukaryota</taxon>
        <taxon>Viridiplantae</taxon>
        <taxon>Streptophyta</taxon>
        <taxon>Embryophyta</taxon>
        <taxon>Tracheophyta</taxon>
        <taxon>Spermatophyta</taxon>
        <taxon>Magnoliopsida</taxon>
        <taxon>eudicotyledons</taxon>
        <taxon>Gunneridae</taxon>
        <taxon>Pentapetalae</taxon>
        <taxon>rosids</taxon>
        <taxon>fabids</taxon>
        <taxon>Fabales</taxon>
        <taxon>Fabaceae</taxon>
        <taxon>Papilionoideae</taxon>
        <taxon>50 kb inversion clade</taxon>
        <taxon>genistoids sensu lato</taxon>
        <taxon>core genistoids</taxon>
        <taxon>Genisteae</taxon>
        <taxon>Lupinus</taxon>
    </lineage>
</organism>
<keyword evidence="9" id="KW-0735">Signal-anchor</keyword>
<comment type="cofactor">
    <cofactor evidence="1">
        <name>L-ascorbate</name>
        <dbReference type="ChEBI" id="CHEBI:38290"/>
    </cofactor>
</comment>
<dbReference type="Gene3D" id="2.60.120.620">
    <property type="entry name" value="q2cbj1_9rhob like domain"/>
    <property type="match status" value="1"/>
</dbReference>
<dbReference type="GO" id="GO:0005506">
    <property type="term" value="F:iron ion binding"/>
    <property type="evidence" value="ECO:0007669"/>
    <property type="project" value="InterPro"/>
</dbReference>
<evidence type="ECO:0000256" key="5">
    <source>
        <dbReference type="ARBA" id="ARBA00022692"/>
    </source>
</evidence>
<dbReference type="InterPro" id="IPR045054">
    <property type="entry name" value="P4HA-like"/>
</dbReference>
<protein>
    <recommendedName>
        <fullName evidence="4">procollagen-proline 4-dioxygenase</fullName>
        <ecNumber evidence="4">1.14.11.2</ecNumber>
    </recommendedName>
</protein>
<comment type="subcellular location">
    <subcellularLocation>
        <location evidence="2">Endoplasmic reticulum membrane</location>
        <topology evidence="2">Single-pass type II membrane protein</topology>
    </subcellularLocation>
</comment>
<keyword evidence="13" id="KW-0472">Membrane</keyword>
<reference evidence="17 18" key="1">
    <citation type="journal article" date="2017" name="Plant Biotechnol. J.">
        <title>A comprehensive draft genome sequence for lupin (Lupinus angustifolius), an emerging health food: insights into plant-microbe interactions and legume evolution.</title>
        <authorList>
            <person name="Hane J.K."/>
            <person name="Ming Y."/>
            <person name="Kamphuis L.G."/>
            <person name="Nelson M.N."/>
            <person name="Garg G."/>
            <person name="Atkins C.A."/>
            <person name="Bayer P.E."/>
            <person name="Bravo A."/>
            <person name="Bringans S."/>
            <person name="Cannon S."/>
            <person name="Edwards D."/>
            <person name="Foley R."/>
            <person name="Gao L.L."/>
            <person name="Harrison M.J."/>
            <person name="Huang W."/>
            <person name="Hurgobin B."/>
            <person name="Li S."/>
            <person name="Liu C.W."/>
            <person name="McGrath A."/>
            <person name="Morahan G."/>
            <person name="Murray J."/>
            <person name="Weller J."/>
            <person name="Jian J."/>
            <person name="Singh K.B."/>
        </authorList>
    </citation>
    <scope>NUCLEOTIDE SEQUENCE [LARGE SCALE GENOMIC DNA]</scope>
    <source>
        <strain evidence="18">cv. Tanjil</strain>
        <tissue evidence="17">Whole plant</tissue>
    </source>
</reference>
<keyword evidence="11" id="KW-0560">Oxidoreductase</keyword>
<dbReference type="EMBL" id="CM007367">
    <property type="protein sequence ID" value="OIW07594.1"/>
    <property type="molecule type" value="Genomic_DNA"/>
</dbReference>
<dbReference type="EC" id="1.14.11.2" evidence="4"/>
<dbReference type="InterPro" id="IPR044862">
    <property type="entry name" value="Pro_4_hyd_alph_FE2OG_OXY"/>
</dbReference>
<dbReference type="Proteomes" id="UP000188354">
    <property type="component" value="Chromosome LG07"/>
</dbReference>
<dbReference type="SMART" id="SM00702">
    <property type="entry name" value="P4Hc"/>
    <property type="match status" value="1"/>
</dbReference>
<evidence type="ECO:0000256" key="4">
    <source>
        <dbReference type="ARBA" id="ARBA00012269"/>
    </source>
</evidence>
<dbReference type="Pfam" id="PF13640">
    <property type="entry name" value="2OG-FeII_Oxy_3"/>
    <property type="match status" value="1"/>
</dbReference>
<evidence type="ECO:0000256" key="9">
    <source>
        <dbReference type="ARBA" id="ARBA00022968"/>
    </source>
</evidence>
<evidence type="ECO:0000256" key="12">
    <source>
        <dbReference type="ARBA" id="ARBA00023004"/>
    </source>
</evidence>
<evidence type="ECO:0000313" key="17">
    <source>
        <dbReference type="EMBL" id="OIW07594.1"/>
    </source>
</evidence>
<comment type="similarity">
    <text evidence="3">Belongs to the P4HA family.</text>
</comment>
<evidence type="ECO:0000256" key="15">
    <source>
        <dbReference type="ARBA" id="ARBA00049169"/>
    </source>
</evidence>
<evidence type="ECO:0000256" key="13">
    <source>
        <dbReference type="ARBA" id="ARBA00023136"/>
    </source>
</evidence>
<keyword evidence="8" id="KW-0223">Dioxygenase</keyword>
<evidence type="ECO:0000256" key="2">
    <source>
        <dbReference type="ARBA" id="ARBA00004648"/>
    </source>
</evidence>
<dbReference type="PANTHER" id="PTHR10869:SF238">
    <property type="entry name" value="PROLYL 4-HYDROXYLASE 6-RELATED"/>
    <property type="match status" value="1"/>
</dbReference>
<dbReference type="OMA" id="DEVDSCE"/>
<keyword evidence="5" id="KW-0812">Transmembrane</keyword>
<evidence type="ECO:0000313" key="18">
    <source>
        <dbReference type="Proteomes" id="UP000188354"/>
    </source>
</evidence>
<evidence type="ECO:0000256" key="11">
    <source>
        <dbReference type="ARBA" id="ARBA00023002"/>
    </source>
</evidence>
<proteinExistence type="inferred from homology"/>
<evidence type="ECO:0000256" key="3">
    <source>
        <dbReference type="ARBA" id="ARBA00006511"/>
    </source>
</evidence>
<dbReference type="AlphaFoldDB" id="A0A1J7HMD6"/>
<gene>
    <name evidence="17" type="ORF">TanjilG_28407</name>
</gene>
<dbReference type="FunFam" id="2.60.120.620:FF:000002">
    <property type="entry name" value="Prolyl 4-hydroxylase 4"/>
    <property type="match status" value="1"/>
</dbReference>
<comment type="catalytic activity">
    <reaction evidence="15">
        <text>L-prolyl-[collagen] + 2-oxoglutarate + O2 = trans-4-hydroxy-L-prolyl-[collagen] + succinate + CO2</text>
        <dbReference type="Rhea" id="RHEA:18945"/>
        <dbReference type="Rhea" id="RHEA-COMP:11676"/>
        <dbReference type="Rhea" id="RHEA-COMP:11680"/>
        <dbReference type="ChEBI" id="CHEBI:15379"/>
        <dbReference type="ChEBI" id="CHEBI:16526"/>
        <dbReference type="ChEBI" id="CHEBI:16810"/>
        <dbReference type="ChEBI" id="CHEBI:30031"/>
        <dbReference type="ChEBI" id="CHEBI:50342"/>
        <dbReference type="ChEBI" id="CHEBI:61965"/>
        <dbReference type="EC" id="1.14.11.2"/>
    </reaction>
</comment>
<evidence type="ECO:0000256" key="6">
    <source>
        <dbReference type="ARBA" id="ARBA00022723"/>
    </source>
</evidence>
<dbReference type="PANTHER" id="PTHR10869">
    <property type="entry name" value="PROLYL 4-HYDROXYLASE ALPHA SUBUNIT"/>
    <property type="match status" value="1"/>
</dbReference>
<keyword evidence="7" id="KW-0256">Endoplasmic reticulum</keyword>
<accession>A0A1J7HMD6</accession>